<proteinExistence type="predicted"/>
<feature type="coiled-coil region" evidence="1">
    <location>
        <begin position="126"/>
        <end position="171"/>
    </location>
</feature>
<accession>A0A401SE33</accession>
<dbReference type="EMBL" id="BEZZ01000215">
    <property type="protein sequence ID" value="GCC28682.1"/>
    <property type="molecule type" value="Genomic_DNA"/>
</dbReference>
<reference evidence="2 3" key="1">
    <citation type="journal article" date="2018" name="Nat. Ecol. Evol.">
        <title>Shark genomes provide insights into elasmobranch evolution and the origin of vertebrates.</title>
        <authorList>
            <person name="Hara Y"/>
            <person name="Yamaguchi K"/>
            <person name="Onimaru K"/>
            <person name="Kadota M"/>
            <person name="Koyanagi M"/>
            <person name="Keeley SD"/>
            <person name="Tatsumi K"/>
            <person name="Tanaka K"/>
            <person name="Motone F"/>
            <person name="Kageyama Y"/>
            <person name="Nozu R"/>
            <person name="Adachi N"/>
            <person name="Nishimura O"/>
            <person name="Nakagawa R"/>
            <person name="Tanegashima C"/>
            <person name="Kiyatake I"/>
            <person name="Matsumoto R"/>
            <person name="Murakumo K"/>
            <person name="Nishida K"/>
            <person name="Terakita A"/>
            <person name="Kuratani S"/>
            <person name="Sato K"/>
            <person name="Hyodo S Kuraku.S."/>
        </authorList>
    </citation>
    <scope>NUCLEOTIDE SEQUENCE [LARGE SCALE GENOMIC DNA]</scope>
</reference>
<gene>
    <name evidence="2" type="ORF">chiPu_0007114</name>
</gene>
<keyword evidence="1" id="KW-0175">Coiled coil</keyword>
<dbReference type="AlphaFoldDB" id="A0A401SE33"/>
<keyword evidence="3" id="KW-1185">Reference proteome</keyword>
<comment type="caution">
    <text evidence="2">The sequence shown here is derived from an EMBL/GenBank/DDBJ whole genome shotgun (WGS) entry which is preliminary data.</text>
</comment>
<name>A0A401SE33_CHIPU</name>
<sequence length="306" mass="34610">MEQCTGRPKGARVVPSRFREAAAVKKKVVTKLAIICSLWVSANRFLSLAGLSMKKKCMDLHSTGLEESALMPSLNWDLSAMKPEFSAIEMPECTNSVLEAVLSPTLSEDDAAEVHNFDALLYSYLASKRENNLAKYQERAEECLLQIEEENQHLRKEIFQQKQNLILLEKNKALDGVVEQQLEHLRPVVASIQQFKTQYKAFSNALDTTRHSLQTKNIYISEDLQKFLEELKVHLRTTYQILGELGPDRQNSKTGNELGKVAAMTDTEMKSFFVKIEELASSISRETTLLHQELDEEALGMEVSAK</sequence>
<dbReference type="Proteomes" id="UP000287033">
    <property type="component" value="Unassembled WGS sequence"/>
</dbReference>
<dbReference type="OrthoDB" id="10050218at2759"/>
<protein>
    <submittedName>
        <fullName evidence="2">Uncharacterized protein</fullName>
    </submittedName>
</protein>
<evidence type="ECO:0000256" key="1">
    <source>
        <dbReference type="SAM" id="Coils"/>
    </source>
</evidence>
<evidence type="ECO:0000313" key="3">
    <source>
        <dbReference type="Proteomes" id="UP000287033"/>
    </source>
</evidence>
<dbReference type="STRING" id="137246.A0A401SE33"/>
<organism evidence="2 3">
    <name type="scientific">Chiloscyllium punctatum</name>
    <name type="common">Brownbanded bambooshark</name>
    <name type="synonym">Hemiscyllium punctatum</name>
    <dbReference type="NCBI Taxonomy" id="137246"/>
    <lineage>
        <taxon>Eukaryota</taxon>
        <taxon>Metazoa</taxon>
        <taxon>Chordata</taxon>
        <taxon>Craniata</taxon>
        <taxon>Vertebrata</taxon>
        <taxon>Chondrichthyes</taxon>
        <taxon>Elasmobranchii</taxon>
        <taxon>Galeomorphii</taxon>
        <taxon>Galeoidea</taxon>
        <taxon>Orectolobiformes</taxon>
        <taxon>Hemiscylliidae</taxon>
        <taxon>Chiloscyllium</taxon>
    </lineage>
</organism>
<dbReference type="OMA" id="IEMPECT"/>
<evidence type="ECO:0000313" key="2">
    <source>
        <dbReference type="EMBL" id="GCC28682.1"/>
    </source>
</evidence>